<name>A0ABD7FCI8_ECOLX</name>
<dbReference type="EMBL" id="CP080223">
    <property type="protein sequence ID" value="QYE38099.1"/>
    <property type="molecule type" value="Genomic_DNA"/>
</dbReference>
<dbReference type="Pfam" id="PF11043">
    <property type="entry name" value="Anti-RecBCD_p2"/>
    <property type="match status" value="1"/>
</dbReference>
<organism evidence="1 2">
    <name type="scientific">Escherichia coli O141:H4</name>
    <dbReference type="NCBI Taxonomy" id="2861806"/>
    <lineage>
        <taxon>Bacteria</taxon>
        <taxon>Pseudomonadati</taxon>
        <taxon>Pseudomonadota</taxon>
        <taxon>Gammaproteobacteria</taxon>
        <taxon>Enterobacterales</taxon>
        <taxon>Enterobacteriaceae</taxon>
        <taxon>Escherichia</taxon>
    </lineage>
</organism>
<reference evidence="1 2" key="1">
    <citation type="submission" date="2021-07" db="EMBL/GenBank/DDBJ databases">
        <title>Wild boars as the reservoir of a highly virulent clone of hybrid Shiga toxigenic and enterotoxigenic Escherichia coli responsible of edema disease.</title>
        <authorList>
            <person name="Perrat A."/>
            <person name="Branchu P."/>
            <person name="Decors A."/>
            <person name="Turci S."/>
            <person name="Bayon-Auboyer M.-H."/>
            <person name="Petit G."/>
            <person name="Grosbois V."/>
            <person name="Brugere H."/>
            <person name="Auvray F."/>
            <person name="Oswald E."/>
        </authorList>
    </citation>
    <scope>NUCLEOTIDE SEQUENCE [LARGE SCALE GENOMIC DNA]</scope>
    <source>
        <strain evidence="1 2">P13-6</strain>
    </source>
</reference>
<dbReference type="Proteomes" id="UP000826587">
    <property type="component" value="Chromosome"/>
</dbReference>
<sequence>MPAPLYGADDARRCSGNSVSEVLDKFRKNYDLIMSLPQETKEEKEFRHCIWLAEKEERERIYQTSIRPFRKATYRRWISLCRAKQNRRKNCHPNSIAC</sequence>
<dbReference type="InterPro" id="IPR020500">
    <property type="entry name" value="Phage_P22_anti-RecBCD_p2"/>
</dbReference>
<protein>
    <submittedName>
        <fullName evidence="1">DUF2856 family protein</fullName>
    </submittedName>
</protein>
<dbReference type="AlphaFoldDB" id="A0ABD7FCI8"/>
<gene>
    <name evidence="1" type="ORF">KZW89_16775</name>
</gene>
<proteinExistence type="predicted"/>
<dbReference type="RefSeq" id="WP_120150204.1">
    <property type="nucleotide sequence ID" value="NZ_CP080223.1"/>
</dbReference>
<evidence type="ECO:0000313" key="2">
    <source>
        <dbReference type="Proteomes" id="UP000826587"/>
    </source>
</evidence>
<accession>A0ABD7FCI8</accession>
<evidence type="ECO:0000313" key="1">
    <source>
        <dbReference type="EMBL" id="QYE38099.1"/>
    </source>
</evidence>